<protein>
    <submittedName>
        <fullName evidence="2">Uncharacterized protein</fullName>
    </submittedName>
</protein>
<feature type="region of interest" description="Disordered" evidence="1">
    <location>
        <begin position="1"/>
        <end position="90"/>
    </location>
</feature>
<evidence type="ECO:0000313" key="2">
    <source>
        <dbReference type="EMBL" id="KAK5110371.1"/>
    </source>
</evidence>
<evidence type="ECO:0000256" key="1">
    <source>
        <dbReference type="SAM" id="MobiDB-lite"/>
    </source>
</evidence>
<dbReference type="AlphaFoldDB" id="A0AAN7TDI3"/>
<feature type="compositionally biased region" description="Polar residues" evidence="1">
    <location>
        <begin position="14"/>
        <end position="25"/>
    </location>
</feature>
<accession>A0AAN7TDI3</accession>
<evidence type="ECO:0000313" key="3">
    <source>
        <dbReference type="Proteomes" id="UP001310890"/>
    </source>
</evidence>
<sequence>MALAFDNSRKADNDSLSPTADQDTQFGKEGYYDGYSNNAPGDAEKGGYAGTNKNGRKMSRIDRPVTKSIAGQLAGNELTDDDATDPSISVGKQMELEAGNTIKYRTCSWYKV</sequence>
<dbReference type="Proteomes" id="UP001310890">
    <property type="component" value="Unassembled WGS sequence"/>
</dbReference>
<proteinExistence type="predicted"/>
<comment type="caution">
    <text evidence="2">The sequence shown here is derived from an EMBL/GenBank/DDBJ whole genome shotgun (WGS) entry which is preliminary data.</text>
</comment>
<reference evidence="2" key="1">
    <citation type="submission" date="2023-08" db="EMBL/GenBank/DDBJ databases">
        <title>Black Yeasts Isolated from many extreme environments.</title>
        <authorList>
            <person name="Coleine C."/>
            <person name="Stajich J.E."/>
            <person name="Selbmann L."/>
        </authorList>
    </citation>
    <scope>NUCLEOTIDE SEQUENCE</scope>
    <source>
        <strain evidence="2">CCFEE 5401</strain>
    </source>
</reference>
<dbReference type="EMBL" id="JAVRRL010000050">
    <property type="protein sequence ID" value="KAK5110371.1"/>
    <property type="molecule type" value="Genomic_DNA"/>
</dbReference>
<name>A0AAN7TDI3_9PEZI</name>
<organism evidence="2 3">
    <name type="scientific">Meristemomyces frigidus</name>
    <dbReference type="NCBI Taxonomy" id="1508187"/>
    <lineage>
        <taxon>Eukaryota</taxon>
        <taxon>Fungi</taxon>
        <taxon>Dikarya</taxon>
        <taxon>Ascomycota</taxon>
        <taxon>Pezizomycotina</taxon>
        <taxon>Dothideomycetes</taxon>
        <taxon>Dothideomycetidae</taxon>
        <taxon>Mycosphaerellales</taxon>
        <taxon>Teratosphaeriaceae</taxon>
        <taxon>Meristemomyces</taxon>
    </lineage>
</organism>
<gene>
    <name evidence="2" type="ORF">LTR62_006079</name>
</gene>